<comment type="similarity">
    <text evidence="1">Belongs to the phage and mitochondrial RNA polymerase family.</text>
</comment>
<evidence type="ECO:0000313" key="10">
    <source>
        <dbReference type="Proteomes" id="UP000734854"/>
    </source>
</evidence>
<dbReference type="SUPFAM" id="SSF56672">
    <property type="entry name" value="DNA/RNA polymerases"/>
    <property type="match status" value="1"/>
</dbReference>
<dbReference type="PANTHER" id="PTHR10102">
    <property type="entry name" value="DNA-DIRECTED RNA POLYMERASE, MITOCHONDRIAL"/>
    <property type="match status" value="1"/>
</dbReference>
<comment type="caution">
    <text evidence="9">The sequence shown here is derived from an EMBL/GenBank/DDBJ whole genome shotgun (WGS) entry which is preliminary data.</text>
</comment>
<name>A0A8J5BWY7_ZINOF</name>
<dbReference type="InterPro" id="IPR002092">
    <property type="entry name" value="DNA-dir_Rpol_phage-type"/>
</dbReference>
<evidence type="ECO:0000256" key="6">
    <source>
        <dbReference type="ARBA" id="ARBA00023163"/>
    </source>
</evidence>
<keyword evidence="10" id="KW-1185">Reference proteome</keyword>
<dbReference type="GO" id="GO:0006390">
    <property type="term" value="P:mitochondrial transcription"/>
    <property type="evidence" value="ECO:0007669"/>
    <property type="project" value="TreeGrafter"/>
</dbReference>
<proteinExistence type="inferred from homology"/>
<dbReference type="EMBL" id="JACMSC010000024">
    <property type="protein sequence ID" value="KAG6467753.1"/>
    <property type="molecule type" value="Genomic_DNA"/>
</dbReference>
<dbReference type="Pfam" id="PF00940">
    <property type="entry name" value="RNA_pol"/>
    <property type="match status" value="1"/>
</dbReference>
<comment type="catalytic activity">
    <reaction evidence="7">
        <text>RNA(n) + a ribonucleoside 5'-triphosphate = RNA(n+1) + diphosphate</text>
        <dbReference type="Rhea" id="RHEA:21248"/>
        <dbReference type="Rhea" id="RHEA-COMP:14527"/>
        <dbReference type="Rhea" id="RHEA-COMP:17342"/>
        <dbReference type="ChEBI" id="CHEBI:33019"/>
        <dbReference type="ChEBI" id="CHEBI:61557"/>
        <dbReference type="ChEBI" id="CHEBI:140395"/>
        <dbReference type="EC" id="2.7.7.6"/>
    </reaction>
</comment>
<evidence type="ECO:0000313" key="9">
    <source>
        <dbReference type="EMBL" id="KAG6467753.1"/>
    </source>
</evidence>
<dbReference type="AlphaFoldDB" id="A0A8J5BWY7"/>
<dbReference type="GO" id="GO:0003899">
    <property type="term" value="F:DNA-directed RNA polymerase activity"/>
    <property type="evidence" value="ECO:0007669"/>
    <property type="project" value="UniProtKB-EC"/>
</dbReference>
<dbReference type="PANTHER" id="PTHR10102:SF8">
    <property type="entry name" value="DNA-DIRECTED RNA POLYMERASE-RELATED"/>
    <property type="match status" value="1"/>
</dbReference>
<dbReference type="InterPro" id="IPR046950">
    <property type="entry name" value="DNA-dir_Rpol_C_phage-type"/>
</dbReference>
<protein>
    <recommendedName>
        <fullName evidence="2">DNA-directed RNA polymerase</fullName>
        <ecNumber evidence="2">2.7.7.6</ecNumber>
    </recommendedName>
</protein>
<keyword evidence="6" id="KW-0804">Transcription</keyword>
<dbReference type="EC" id="2.7.7.6" evidence="2"/>
<dbReference type="InterPro" id="IPR043502">
    <property type="entry name" value="DNA/RNA_pol_sf"/>
</dbReference>
<evidence type="ECO:0000256" key="5">
    <source>
        <dbReference type="ARBA" id="ARBA00022695"/>
    </source>
</evidence>
<keyword evidence="4" id="KW-0808">Transferase</keyword>
<evidence type="ECO:0000256" key="7">
    <source>
        <dbReference type="ARBA" id="ARBA00048552"/>
    </source>
</evidence>
<dbReference type="PROSITE" id="PS00489">
    <property type="entry name" value="RNA_POL_PHAGE_2"/>
    <property type="match status" value="1"/>
</dbReference>
<dbReference type="Gene3D" id="1.10.150.20">
    <property type="entry name" value="5' to 3' exonuclease, C-terminal subdomain"/>
    <property type="match status" value="1"/>
</dbReference>
<reference evidence="9 10" key="1">
    <citation type="submission" date="2020-08" db="EMBL/GenBank/DDBJ databases">
        <title>Plant Genome Project.</title>
        <authorList>
            <person name="Zhang R.-G."/>
        </authorList>
    </citation>
    <scope>NUCLEOTIDE SEQUENCE [LARGE SCALE GENOMIC DNA]</scope>
    <source>
        <tissue evidence="9">Rhizome</tissue>
    </source>
</reference>
<geneLocation type="mitochondrion" evidence="9"/>
<keyword evidence="3" id="KW-0240">DNA-directed RNA polymerase</keyword>
<organism evidence="9 10">
    <name type="scientific">Zingiber officinale</name>
    <name type="common">Ginger</name>
    <name type="synonym">Amomum zingiber</name>
    <dbReference type="NCBI Taxonomy" id="94328"/>
    <lineage>
        <taxon>Eukaryota</taxon>
        <taxon>Viridiplantae</taxon>
        <taxon>Streptophyta</taxon>
        <taxon>Embryophyta</taxon>
        <taxon>Tracheophyta</taxon>
        <taxon>Spermatophyta</taxon>
        <taxon>Magnoliopsida</taxon>
        <taxon>Liliopsida</taxon>
        <taxon>Zingiberales</taxon>
        <taxon>Zingiberaceae</taxon>
        <taxon>Zingiber</taxon>
    </lineage>
</organism>
<dbReference type="Proteomes" id="UP000734854">
    <property type="component" value="Unassembled WGS sequence"/>
</dbReference>
<evidence type="ECO:0000256" key="1">
    <source>
        <dbReference type="ARBA" id="ARBA00009493"/>
    </source>
</evidence>
<dbReference type="GO" id="GO:0034245">
    <property type="term" value="C:mitochondrial DNA-directed RNA polymerase complex"/>
    <property type="evidence" value="ECO:0007669"/>
    <property type="project" value="TreeGrafter"/>
</dbReference>
<evidence type="ECO:0000259" key="8">
    <source>
        <dbReference type="Pfam" id="PF00940"/>
    </source>
</evidence>
<evidence type="ECO:0000256" key="2">
    <source>
        <dbReference type="ARBA" id="ARBA00012418"/>
    </source>
</evidence>
<gene>
    <name evidence="9" type="ORF">ZIOFF_074404</name>
</gene>
<dbReference type="GO" id="GO:0003677">
    <property type="term" value="F:DNA binding"/>
    <property type="evidence" value="ECO:0007669"/>
    <property type="project" value="InterPro"/>
</dbReference>
<evidence type="ECO:0000256" key="3">
    <source>
        <dbReference type="ARBA" id="ARBA00022478"/>
    </source>
</evidence>
<keyword evidence="9" id="KW-0496">Mitochondrion</keyword>
<sequence length="354" mass="41080">MCFILNGLQSQGFKRNTKVLENRDTLVKLGLLITKDLVNVNLSKAFDFMRKCYFNDIAVQEACSLNSLLMELAKKVQRARYEEFIIRLAEAYEGFVFYLPAFMDFRGRIYRSGILHFHERDLARSFILFSPNNQYECSKDHGKDFACAAAFKYKKFQTLDEAFSWYKEKKSVMYASADSLMSFSLNASDPFQFISKVLCHERFDLYNGIPMNQDASASAYQIMSSFLLNEDLARKTKIIPHPDGQIEDFDVSLLNEFQNFLFSEIYDSDKMKIIESKLDRKLVKTLFMPMIYGKSLISMADNIKEQYGKLLSSKDNYNLAKLCNEFMKEKYPDVVNLMKLIKLIAWVCAAKDLS</sequence>
<keyword evidence="5" id="KW-0548">Nucleotidyltransferase</keyword>
<evidence type="ECO:0000256" key="4">
    <source>
        <dbReference type="ARBA" id="ARBA00022679"/>
    </source>
</evidence>
<accession>A0A8J5BWY7</accession>
<feature type="domain" description="DNA-directed RNA polymerase C-terminal" evidence="8">
    <location>
        <begin position="147"/>
        <end position="320"/>
    </location>
</feature>